<dbReference type="InterPro" id="IPR002625">
    <property type="entry name" value="Smr_dom"/>
</dbReference>
<evidence type="ECO:0000259" key="9">
    <source>
        <dbReference type="PROSITE" id="PS50828"/>
    </source>
</evidence>
<dbReference type="CDD" id="cd03280">
    <property type="entry name" value="ABC_MutS2"/>
    <property type="match status" value="1"/>
</dbReference>
<dbReference type="GO" id="GO:0140664">
    <property type="term" value="F:ATP-dependent DNA damage sensor activity"/>
    <property type="evidence" value="ECO:0007669"/>
    <property type="project" value="InterPro"/>
</dbReference>
<protein>
    <recommendedName>
        <fullName evidence="7">Endonuclease MutS2</fullName>
        <ecNumber evidence="7">3.1.-.-</ecNumber>
    </recommendedName>
    <alternativeName>
        <fullName evidence="7">Ribosome-associated protein quality control-upstream factor</fullName>
        <shortName evidence="7">RQC-upstream factor</shortName>
        <shortName evidence="7">RqcU</shortName>
        <ecNumber evidence="7">3.6.4.-</ecNumber>
    </alternativeName>
</protein>
<keyword evidence="7" id="KW-0255">Endonuclease</keyword>
<dbReference type="AlphaFoldDB" id="A0A2U3DB47"/>
<dbReference type="GO" id="GO:0043023">
    <property type="term" value="F:ribosomal large subunit binding"/>
    <property type="evidence" value="ECO:0007669"/>
    <property type="project" value="UniProtKB-UniRule"/>
</dbReference>
<dbReference type="InterPro" id="IPR036063">
    <property type="entry name" value="Smr_dom_sf"/>
</dbReference>
<dbReference type="InterPro" id="IPR000432">
    <property type="entry name" value="DNA_mismatch_repair_MutS_C"/>
</dbReference>
<evidence type="ECO:0000256" key="1">
    <source>
        <dbReference type="ARBA" id="ARBA00022730"/>
    </source>
</evidence>
<comment type="similarity">
    <text evidence="7">Belongs to the DNA mismatch repair MutS family. MutS2 subfamily.</text>
</comment>
<dbReference type="InterPro" id="IPR036187">
    <property type="entry name" value="DNA_mismatch_repair_MutS_sf"/>
</dbReference>
<comment type="function">
    <text evidence="7">Endonuclease that is involved in the suppression of homologous recombination and thus may have a key role in the control of bacterial genetic diversity.</text>
</comment>
<dbReference type="SMART" id="SM00533">
    <property type="entry name" value="MUTSd"/>
    <property type="match status" value="1"/>
</dbReference>
<dbReference type="PANTHER" id="PTHR48466">
    <property type="entry name" value="OS10G0509000 PROTEIN-RELATED"/>
    <property type="match status" value="1"/>
</dbReference>
<keyword evidence="7" id="KW-0540">Nuclease</keyword>
<dbReference type="PROSITE" id="PS50828">
    <property type="entry name" value="SMR"/>
    <property type="match status" value="1"/>
</dbReference>
<dbReference type="RefSeq" id="WP_181362857.1">
    <property type="nucleotide sequence ID" value="NZ_MPDK01000003.1"/>
</dbReference>
<keyword evidence="3 7" id="KW-0378">Hydrolase</keyword>
<accession>A0A2U3DB47</accession>
<dbReference type="GO" id="GO:0072344">
    <property type="term" value="P:rescue of stalled ribosome"/>
    <property type="evidence" value="ECO:0007669"/>
    <property type="project" value="UniProtKB-UniRule"/>
</dbReference>
<evidence type="ECO:0000313" key="10">
    <source>
        <dbReference type="EMBL" id="PWI58509.1"/>
    </source>
</evidence>
<evidence type="ECO:0000313" key="11">
    <source>
        <dbReference type="Proteomes" id="UP000245380"/>
    </source>
</evidence>
<dbReference type="Pfam" id="PF00488">
    <property type="entry name" value="MutS_V"/>
    <property type="match status" value="1"/>
</dbReference>
<comment type="caution">
    <text evidence="10">The sequence shown here is derived from an EMBL/GenBank/DDBJ whole genome shotgun (WGS) entry which is preliminary data.</text>
</comment>
<keyword evidence="1 7" id="KW-0699">rRNA-binding</keyword>
<dbReference type="InterPro" id="IPR027417">
    <property type="entry name" value="P-loop_NTPase"/>
</dbReference>
<evidence type="ECO:0000256" key="2">
    <source>
        <dbReference type="ARBA" id="ARBA00022741"/>
    </source>
</evidence>
<comment type="function">
    <text evidence="7">Acts as a ribosome collision sensor, splitting the ribosome into its 2 subunits. Detects stalled/collided 70S ribosomes which it binds and splits by an ATP-hydrolysis driven conformational change. Acts upstream of the ribosome quality control system (RQC), a ribosome-associated complex that mediates the extraction of incompletely synthesized nascent chains from stalled ribosomes and their subsequent degradation. Probably generates substrates for RQC.</text>
</comment>
<evidence type="ECO:0000256" key="5">
    <source>
        <dbReference type="ARBA" id="ARBA00022884"/>
    </source>
</evidence>
<dbReference type="PANTHER" id="PTHR48466:SF2">
    <property type="entry name" value="OS10G0509000 PROTEIN"/>
    <property type="match status" value="1"/>
</dbReference>
<dbReference type="GO" id="GO:0030983">
    <property type="term" value="F:mismatched DNA binding"/>
    <property type="evidence" value="ECO:0007669"/>
    <property type="project" value="InterPro"/>
</dbReference>
<dbReference type="PIRSF" id="PIRSF005814">
    <property type="entry name" value="MutS_YshD"/>
    <property type="match status" value="1"/>
</dbReference>
<dbReference type="GO" id="GO:0005524">
    <property type="term" value="F:ATP binding"/>
    <property type="evidence" value="ECO:0007669"/>
    <property type="project" value="UniProtKB-UniRule"/>
</dbReference>
<feature type="coiled-coil region" evidence="8">
    <location>
        <begin position="532"/>
        <end position="599"/>
    </location>
</feature>
<dbReference type="InterPro" id="IPR007696">
    <property type="entry name" value="DNA_mismatch_repair_MutS_core"/>
</dbReference>
<dbReference type="Proteomes" id="UP000245380">
    <property type="component" value="Unassembled WGS sequence"/>
</dbReference>
<keyword evidence="5 7" id="KW-0694">RNA-binding</keyword>
<dbReference type="SMART" id="SM00534">
    <property type="entry name" value="MUTSac"/>
    <property type="match status" value="1"/>
</dbReference>
<keyword evidence="8" id="KW-0175">Coiled coil</keyword>
<gene>
    <name evidence="7" type="primary">mutS2</name>
    <name evidence="7" type="synonym">rqcU</name>
    <name evidence="10" type="ORF">BM613_03015</name>
</gene>
<feature type="domain" description="Smr" evidence="9">
    <location>
        <begin position="708"/>
        <end position="783"/>
    </location>
</feature>
<evidence type="ECO:0000256" key="6">
    <source>
        <dbReference type="ARBA" id="ARBA00023125"/>
    </source>
</evidence>
<dbReference type="HAMAP" id="MF_00092">
    <property type="entry name" value="MutS2"/>
    <property type="match status" value="1"/>
</dbReference>
<keyword evidence="4 7" id="KW-0067">ATP-binding</keyword>
<dbReference type="GO" id="GO:0019843">
    <property type="term" value="F:rRNA binding"/>
    <property type="evidence" value="ECO:0007669"/>
    <property type="project" value="UniProtKB-UniRule"/>
</dbReference>
<dbReference type="Pfam" id="PF20297">
    <property type="entry name" value="MSSS"/>
    <property type="match status" value="1"/>
</dbReference>
<dbReference type="SUPFAM" id="SSF160443">
    <property type="entry name" value="SMR domain-like"/>
    <property type="match status" value="1"/>
</dbReference>
<dbReference type="FunFam" id="3.40.50.300:FF:000830">
    <property type="entry name" value="Endonuclease MutS2"/>
    <property type="match status" value="1"/>
</dbReference>
<evidence type="ECO:0000256" key="8">
    <source>
        <dbReference type="SAM" id="Coils"/>
    </source>
</evidence>
<comment type="subunit">
    <text evidence="7">Homodimer. Binds to stalled ribosomes, contacting rRNA.</text>
</comment>
<dbReference type="GO" id="GO:0004519">
    <property type="term" value="F:endonuclease activity"/>
    <property type="evidence" value="ECO:0007669"/>
    <property type="project" value="UniProtKB-UniRule"/>
</dbReference>
<dbReference type="GO" id="GO:0006298">
    <property type="term" value="P:mismatch repair"/>
    <property type="evidence" value="ECO:0007669"/>
    <property type="project" value="InterPro"/>
</dbReference>
<dbReference type="InterPro" id="IPR046893">
    <property type="entry name" value="MSSS"/>
</dbReference>
<dbReference type="SUPFAM" id="SSF52540">
    <property type="entry name" value="P-loop containing nucleoside triphosphate hydrolases"/>
    <property type="match status" value="1"/>
</dbReference>
<dbReference type="NCBIfam" id="TIGR01069">
    <property type="entry name" value="mutS2"/>
    <property type="match status" value="1"/>
</dbReference>
<dbReference type="SMART" id="SM00463">
    <property type="entry name" value="SMR"/>
    <property type="match status" value="1"/>
</dbReference>
<keyword evidence="6 7" id="KW-0238">DNA-binding</keyword>
<evidence type="ECO:0000256" key="7">
    <source>
        <dbReference type="HAMAP-Rule" id="MF_00092"/>
    </source>
</evidence>
<dbReference type="Gene3D" id="3.40.50.300">
    <property type="entry name" value="P-loop containing nucleotide triphosphate hydrolases"/>
    <property type="match status" value="1"/>
</dbReference>
<dbReference type="InterPro" id="IPR045076">
    <property type="entry name" value="MutS"/>
</dbReference>
<feature type="coiled-coil region" evidence="8">
    <location>
        <begin position="146"/>
        <end position="173"/>
    </location>
</feature>
<evidence type="ECO:0000256" key="4">
    <source>
        <dbReference type="ARBA" id="ARBA00022840"/>
    </source>
</evidence>
<dbReference type="Gene3D" id="3.30.1370.110">
    <property type="match status" value="1"/>
</dbReference>
<dbReference type="EMBL" id="MPDK01000003">
    <property type="protein sequence ID" value="PWI58509.1"/>
    <property type="molecule type" value="Genomic_DNA"/>
</dbReference>
<dbReference type="SUPFAM" id="SSF48334">
    <property type="entry name" value="DNA repair protein MutS, domain III"/>
    <property type="match status" value="1"/>
</dbReference>
<dbReference type="EC" id="3.6.4.-" evidence="7"/>
<sequence length="783" mass="87422">MNRRALQILEYEKIQIEVAQYCLTVYGRERVLEMVPLDSPEAVAKALRMTAEAATFYRIKGEAPFAVTIDLRSAIKRAKLGSVLSASELLAVGLTARGARKMRRQIDEIAQEHELDSFVQFSEELMIEKSLEDEIFFCIDEEGLVADRASNDLRDIRQNMRTVQMRIKRTLDELIRSPSIQKHLQEQIVTLRGDRYCLAVRADSQHAVRGVVHDVSASGSTLFIEPERVAQLSNELKRLETAQEREIERILARLSALVSESSSSLFRVIEAIGQLDFALAKARYAQVHKAIEPRLTTEPRLFIRKGRHPLLDKERAIALDVRIGDDFTTLVITGPNTGGKTVTLKTIGLFVVMALSGLFLPAAEGTEIGWFSEVFADIGDEQSIEQNLSTFSSHMTNIIQILERADRHSLLLFDELGAGTDPTEGAALAMAILDDLHNRSIRVVATTHYAELKAYAYTTEATMNASMEFDVDTLSPTYRLLLGIPGRSNAFAIARRLGLSESILTVANEKLSTQDVRVEDLIGKLQQSVKIAQEEEEKWKVAHAQAERLRQELLDLRQTEEELSQVRRKKAEAELRMQMIRAQREAEQILADLRELRAKGAKQVKDHELTAQKKRLEELIPNEALRALPASKRQKAVTVGDEVRVLTLAGQKATVIAEIPGKDELMVAVGAMKMKVRREDVELMRKAKTIDPPVVTISRAATDVLPSLDLRGTTVEEAIREIDQYLDRALLAGYQKVSLIHGKGTGALRKGVQSYLRNHPHIQSMRLGSQGEGDGGVTVIELG</sequence>
<organism evidence="10 11">
    <name type="scientific">Sulfoacidibacillus thermotolerans</name>
    <name type="common">Acidibacillus sulfuroxidans</name>
    <dbReference type="NCBI Taxonomy" id="1765684"/>
    <lineage>
        <taxon>Bacteria</taxon>
        <taxon>Bacillati</taxon>
        <taxon>Bacillota</taxon>
        <taxon>Bacilli</taxon>
        <taxon>Bacillales</taxon>
        <taxon>Alicyclobacillaceae</taxon>
        <taxon>Sulfoacidibacillus</taxon>
    </lineage>
</organism>
<evidence type="ECO:0000256" key="3">
    <source>
        <dbReference type="ARBA" id="ARBA00022801"/>
    </source>
</evidence>
<dbReference type="EC" id="3.1.-.-" evidence="7"/>
<keyword evidence="2 7" id="KW-0547">Nucleotide-binding</keyword>
<name>A0A2U3DB47_SULT2</name>
<feature type="binding site" evidence="7">
    <location>
        <begin position="334"/>
        <end position="341"/>
    </location>
    <ligand>
        <name>ATP</name>
        <dbReference type="ChEBI" id="CHEBI:30616"/>
    </ligand>
</feature>
<dbReference type="Pfam" id="PF01713">
    <property type="entry name" value="Smr"/>
    <property type="match status" value="1"/>
</dbReference>
<proteinExistence type="inferred from homology"/>
<reference evidence="10 11" key="1">
    <citation type="submission" date="2016-11" db="EMBL/GenBank/DDBJ databases">
        <title>Comparative genomics of Acidibacillus ferroxidans species.</title>
        <authorList>
            <person name="Oliveira G."/>
            <person name="Nunes G."/>
            <person name="Oliveira R."/>
            <person name="Araujo F."/>
            <person name="Salim A."/>
            <person name="Scholte L."/>
            <person name="Morais D."/>
            <person name="Nancucheo I."/>
            <person name="Johnson D.B."/>
            <person name="Grail B."/>
            <person name="Bittencourt J."/>
            <person name="Valadares R."/>
        </authorList>
    </citation>
    <scope>NUCLEOTIDE SEQUENCE [LARGE SCALE GENOMIC DNA]</scope>
    <source>
        <strain evidence="10 11">Y002</strain>
    </source>
</reference>
<dbReference type="InterPro" id="IPR005747">
    <property type="entry name" value="MutS2"/>
</dbReference>
<keyword evidence="11" id="KW-1185">Reference proteome</keyword>
<dbReference type="GO" id="GO:0045910">
    <property type="term" value="P:negative regulation of DNA recombination"/>
    <property type="evidence" value="ECO:0007669"/>
    <property type="project" value="InterPro"/>
</dbReference>
<dbReference type="PROSITE" id="PS00486">
    <property type="entry name" value="DNA_MISMATCH_REPAIR_2"/>
    <property type="match status" value="1"/>
</dbReference>
<dbReference type="GO" id="GO:0016887">
    <property type="term" value="F:ATP hydrolysis activity"/>
    <property type="evidence" value="ECO:0007669"/>
    <property type="project" value="InterPro"/>
</dbReference>